<dbReference type="PANTHER" id="PTHR43304:SF1">
    <property type="entry name" value="PAC DOMAIN-CONTAINING PROTEIN"/>
    <property type="match status" value="1"/>
</dbReference>
<dbReference type="Gene3D" id="1.10.287.130">
    <property type="match status" value="1"/>
</dbReference>
<dbReference type="Pfam" id="PF13188">
    <property type="entry name" value="PAS_8"/>
    <property type="match status" value="1"/>
</dbReference>
<dbReference type="PROSITE" id="PS50113">
    <property type="entry name" value="PAC"/>
    <property type="match status" value="1"/>
</dbReference>
<feature type="domain" description="PAC" evidence="11">
    <location>
        <begin position="790"/>
        <end position="842"/>
    </location>
</feature>
<evidence type="ECO:0000256" key="8">
    <source>
        <dbReference type="SAM" id="Phobius"/>
    </source>
</evidence>
<dbReference type="Gene3D" id="3.30.450.20">
    <property type="entry name" value="PAS domain"/>
    <property type="match status" value="4"/>
</dbReference>
<dbReference type="PANTHER" id="PTHR43304">
    <property type="entry name" value="PHYTOCHROME-LIKE PROTEIN CPH1"/>
    <property type="match status" value="1"/>
</dbReference>
<keyword evidence="4" id="KW-0597">Phosphoprotein</keyword>
<dbReference type="PROSITE" id="PS50885">
    <property type="entry name" value="HAMP"/>
    <property type="match status" value="1"/>
</dbReference>
<evidence type="ECO:0000256" key="7">
    <source>
        <dbReference type="SAM" id="Coils"/>
    </source>
</evidence>
<dbReference type="InterPro" id="IPR003661">
    <property type="entry name" value="HisK_dim/P_dom"/>
</dbReference>
<dbReference type="InterPro" id="IPR000014">
    <property type="entry name" value="PAS"/>
</dbReference>
<dbReference type="PRINTS" id="PR00344">
    <property type="entry name" value="BCTRLSENSOR"/>
</dbReference>
<feature type="coiled-coil region" evidence="7">
    <location>
        <begin position="851"/>
        <end position="878"/>
    </location>
</feature>
<organism evidence="13 14">
    <name type="scientific">Roseateles oligotrophus</name>
    <dbReference type="NCBI Taxonomy" id="1769250"/>
    <lineage>
        <taxon>Bacteria</taxon>
        <taxon>Pseudomonadati</taxon>
        <taxon>Pseudomonadota</taxon>
        <taxon>Betaproteobacteria</taxon>
        <taxon>Burkholderiales</taxon>
        <taxon>Sphaerotilaceae</taxon>
        <taxon>Roseateles</taxon>
    </lineage>
</organism>
<keyword evidence="7" id="KW-0175">Coiled coil</keyword>
<dbReference type="SUPFAM" id="SSF47384">
    <property type="entry name" value="Homodimeric domain of signal transducing histidine kinase"/>
    <property type="match status" value="1"/>
</dbReference>
<evidence type="ECO:0000259" key="11">
    <source>
        <dbReference type="PROSITE" id="PS50113"/>
    </source>
</evidence>
<dbReference type="Gene3D" id="6.10.340.10">
    <property type="match status" value="1"/>
</dbReference>
<evidence type="ECO:0000313" key="13">
    <source>
        <dbReference type="EMBL" id="MCV2369250.1"/>
    </source>
</evidence>
<evidence type="ECO:0000256" key="6">
    <source>
        <dbReference type="ARBA" id="ARBA00022777"/>
    </source>
</evidence>
<proteinExistence type="predicted"/>
<dbReference type="Proteomes" id="UP001209701">
    <property type="component" value="Unassembled WGS sequence"/>
</dbReference>
<comment type="caution">
    <text evidence="13">The sequence shown here is derived from an EMBL/GenBank/DDBJ whole genome shotgun (WGS) entry which is preliminary data.</text>
</comment>
<feature type="domain" description="HAMP" evidence="12">
    <location>
        <begin position="288"/>
        <end position="340"/>
    </location>
</feature>
<dbReference type="InterPro" id="IPR001610">
    <property type="entry name" value="PAC"/>
</dbReference>
<evidence type="ECO:0000256" key="2">
    <source>
        <dbReference type="ARBA" id="ARBA00004370"/>
    </source>
</evidence>
<dbReference type="InterPro" id="IPR005467">
    <property type="entry name" value="His_kinase_dom"/>
</dbReference>
<comment type="catalytic activity">
    <reaction evidence="1">
        <text>ATP + protein L-histidine = ADP + protein N-phospho-L-histidine.</text>
        <dbReference type="EC" id="2.7.13.3"/>
    </reaction>
</comment>
<dbReference type="NCBIfam" id="TIGR00229">
    <property type="entry name" value="sensory_box"/>
    <property type="match status" value="4"/>
</dbReference>
<dbReference type="CDD" id="cd00130">
    <property type="entry name" value="PAS"/>
    <property type="match status" value="2"/>
</dbReference>
<dbReference type="Gene3D" id="3.30.565.10">
    <property type="entry name" value="Histidine kinase-like ATPase, C-terminal domain"/>
    <property type="match status" value="1"/>
</dbReference>
<dbReference type="Pfam" id="PF13426">
    <property type="entry name" value="PAS_9"/>
    <property type="match status" value="3"/>
</dbReference>
<keyword evidence="8" id="KW-0472">Membrane</keyword>
<evidence type="ECO:0000256" key="4">
    <source>
        <dbReference type="ARBA" id="ARBA00022553"/>
    </source>
</evidence>
<dbReference type="SUPFAM" id="SSF55874">
    <property type="entry name" value="ATPase domain of HSP90 chaperone/DNA topoisomerase II/histidine kinase"/>
    <property type="match status" value="1"/>
</dbReference>
<dbReference type="InterPro" id="IPR036097">
    <property type="entry name" value="HisK_dim/P_sf"/>
</dbReference>
<evidence type="ECO:0000256" key="3">
    <source>
        <dbReference type="ARBA" id="ARBA00012438"/>
    </source>
</evidence>
<dbReference type="InterPro" id="IPR004358">
    <property type="entry name" value="Sig_transdc_His_kin-like_C"/>
</dbReference>
<dbReference type="SUPFAM" id="SSF55785">
    <property type="entry name" value="PYP-like sensor domain (PAS domain)"/>
    <property type="match status" value="4"/>
</dbReference>
<dbReference type="SMART" id="SM00091">
    <property type="entry name" value="PAS"/>
    <property type="match status" value="4"/>
</dbReference>
<feature type="domain" description="Histidine kinase" evidence="9">
    <location>
        <begin position="887"/>
        <end position="1122"/>
    </location>
</feature>
<feature type="transmembrane region" description="Helical" evidence="8">
    <location>
        <begin position="268"/>
        <end position="290"/>
    </location>
</feature>
<dbReference type="Pfam" id="PF02518">
    <property type="entry name" value="HATPase_c"/>
    <property type="match status" value="1"/>
</dbReference>
<protein>
    <recommendedName>
        <fullName evidence="3">histidine kinase</fullName>
        <ecNumber evidence="3">2.7.13.3</ecNumber>
    </recommendedName>
</protein>
<dbReference type="SUPFAM" id="SSF158472">
    <property type="entry name" value="HAMP domain-like"/>
    <property type="match status" value="1"/>
</dbReference>
<dbReference type="PROSITE" id="PS50112">
    <property type="entry name" value="PAS"/>
    <property type="match status" value="2"/>
</dbReference>
<dbReference type="InterPro" id="IPR000700">
    <property type="entry name" value="PAS-assoc_C"/>
</dbReference>
<dbReference type="RefSeq" id="WP_263571844.1">
    <property type="nucleotide sequence ID" value="NZ_JAJIRN010000006.1"/>
</dbReference>
<dbReference type="EC" id="2.7.13.3" evidence="3"/>
<dbReference type="PROSITE" id="PS50109">
    <property type="entry name" value="HIS_KIN"/>
    <property type="match status" value="1"/>
</dbReference>
<evidence type="ECO:0000256" key="1">
    <source>
        <dbReference type="ARBA" id="ARBA00000085"/>
    </source>
</evidence>
<sequence length="1131" mass="125293">MRLLPKMLTVVIGPVLMGGLLGMILLTQKAQEQAEANELQAQALVDVRAFELSRRMLDQAAMLQLLVESAELQTPGMPAANEMLLRWNRRLGEIQALALVRGDGRILVAGLGNSQRLNQQILQPWLQPPLAEGKILITEALGEPLLLHVMPVPKAADSAMRLVVAAFSLQPMLSVANDTQGLVGKPALILDRMGRPLAGSWSNIPEEQRALAAALKDDAPMTDLLRLSRDGKPVRVWQSSLAEEGWRLVITQAEDELLAVGRATRQQALLLLALSLAVAASGGLLLYRWLMRPLTQLGSAQAQLRNGEAGVKAQVEGNDELAELAGSFNQMVESLAAAEQRFRLIFQAFPHPIILTRISDDLVLDLNPAAEHAFGVPRAELLGKVRRPAASPEEAEQRLALAQELRDCGRLDGVTVQVQRHDQTGSYWGLLSSRMIKLNGEAVALSVMSDISALKQSEERLRQSEQSFMTIFQSAPVPMAYSPMGDGPLQSHWNEAWYRTFAYSKEQAESQSGSLLGLWPDLKLHAAFIDRLRADESVEGLQVDLRRADGQLRRCEVSGRMLASQGKRMVLSCYLDLTDRMMAEQVLRESENKLQALMAATPVAVVISDVDKNYTILTANEAWQAQFGHRLALAIGRTGIELKLWADPQQREQMLAQVRADGSVDGVEAECLRSDGSRLLCRISARLITVAGTRLQVMVQQDITESRAALQALRNSEARYRRLHSTMIDGFATMDSEGRLTETNEALQRMLGYTESELAGMPHEQLSPERWRQMERSILEYQVRPLGHSELYEKEYIHYDGHLLPVELRVYLEKDERGQAVGYWFIARDIAERKRAERQVLQLNASLETRVEQRTQELARALDSLQQAQQELVRSEKLASLGSMVAGVAHELNTPIGNALMMASTLHERQIEFDTAMSNGLRRSTLDEFVSDSKQAADMLLRSLRRAAELVNNFKQVAVDQSSYQRRPFDLRELVDEIAMTLQPTLRKAQVALSNEVSSGIEMHSYPGPLGQVLMNLVNNAVLHGFENNGERYADACIHIGAALLDLTHMRLTVEDKGRGIAPEHLSKVFDPFFTTKLGQGGSGLGMHIVYSLVNGLLGGQVSVNSQLGRGTIITLDLPLQATVKQEAQIQ</sequence>
<dbReference type="Pfam" id="PF00672">
    <property type="entry name" value="HAMP"/>
    <property type="match status" value="1"/>
</dbReference>
<dbReference type="SMART" id="SM00304">
    <property type="entry name" value="HAMP"/>
    <property type="match status" value="1"/>
</dbReference>
<evidence type="ECO:0000256" key="5">
    <source>
        <dbReference type="ARBA" id="ARBA00022679"/>
    </source>
</evidence>
<dbReference type="CDD" id="cd00082">
    <property type="entry name" value="HisKA"/>
    <property type="match status" value="1"/>
</dbReference>
<dbReference type="SMART" id="SM00387">
    <property type="entry name" value="HATPase_c"/>
    <property type="match status" value="1"/>
</dbReference>
<dbReference type="InterPro" id="IPR052162">
    <property type="entry name" value="Sensor_kinase/Photoreceptor"/>
</dbReference>
<evidence type="ECO:0000259" key="12">
    <source>
        <dbReference type="PROSITE" id="PS50885"/>
    </source>
</evidence>
<keyword evidence="8" id="KW-1133">Transmembrane helix</keyword>
<accession>A0ABT2YGY8</accession>
<dbReference type="EMBL" id="JAJIRN010000006">
    <property type="protein sequence ID" value="MCV2369250.1"/>
    <property type="molecule type" value="Genomic_DNA"/>
</dbReference>
<feature type="domain" description="PAS" evidence="10">
    <location>
        <begin position="338"/>
        <end position="384"/>
    </location>
</feature>
<gene>
    <name evidence="13" type="ORF">LNV07_14285</name>
</gene>
<dbReference type="SMART" id="SM00086">
    <property type="entry name" value="PAC"/>
    <property type="match status" value="4"/>
</dbReference>
<dbReference type="InterPro" id="IPR035965">
    <property type="entry name" value="PAS-like_dom_sf"/>
</dbReference>
<keyword evidence="14" id="KW-1185">Reference proteome</keyword>
<keyword evidence="5" id="KW-0808">Transferase</keyword>
<evidence type="ECO:0000313" key="14">
    <source>
        <dbReference type="Proteomes" id="UP001209701"/>
    </source>
</evidence>
<feature type="domain" description="PAS" evidence="10">
    <location>
        <begin position="716"/>
        <end position="769"/>
    </location>
</feature>
<name>A0ABT2YGY8_9BURK</name>
<evidence type="ECO:0000259" key="10">
    <source>
        <dbReference type="PROSITE" id="PS50112"/>
    </source>
</evidence>
<evidence type="ECO:0000259" key="9">
    <source>
        <dbReference type="PROSITE" id="PS50109"/>
    </source>
</evidence>
<comment type="subcellular location">
    <subcellularLocation>
        <location evidence="2">Membrane</location>
    </subcellularLocation>
</comment>
<dbReference type="InterPro" id="IPR003660">
    <property type="entry name" value="HAMP_dom"/>
</dbReference>
<reference evidence="13 14" key="1">
    <citation type="submission" date="2021-11" db="EMBL/GenBank/DDBJ databases">
        <authorList>
            <person name="Liang Q."/>
            <person name="Mou H."/>
            <person name="Liu Z."/>
        </authorList>
    </citation>
    <scope>NUCLEOTIDE SEQUENCE [LARGE SCALE GENOMIC DNA]</scope>
    <source>
        <strain evidence="13 14">CHU3</strain>
    </source>
</reference>
<dbReference type="InterPro" id="IPR003594">
    <property type="entry name" value="HATPase_dom"/>
</dbReference>
<dbReference type="CDD" id="cd06225">
    <property type="entry name" value="HAMP"/>
    <property type="match status" value="1"/>
</dbReference>
<dbReference type="InterPro" id="IPR036890">
    <property type="entry name" value="HATPase_C_sf"/>
</dbReference>
<keyword evidence="8" id="KW-0812">Transmembrane</keyword>
<feature type="transmembrane region" description="Helical" evidence="8">
    <location>
        <begin position="6"/>
        <end position="26"/>
    </location>
</feature>
<dbReference type="SMART" id="SM00388">
    <property type="entry name" value="HisKA"/>
    <property type="match status" value="1"/>
</dbReference>
<keyword evidence="6" id="KW-0418">Kinase</keyword>